<keyword evidence="1" id="KW-1133">Transmembrane helix</keyword>
<protein>
    <submittedName>
        <fullName evidence="2">Glycosyl transferase family 2</fullName>
    </submittedName>
</protein>
<dbReference type="EMBL" id="AUZX01007737">
    <property type="protein sequence ID" value="EQD58298.1"/>
    <property type="molecule type" value="Genomic_DNA"/>
</dbReference>
<reference evidence="2" key="1">
    <citation type="submission" date="2013-08" db="EMBL/GenBank/DDBJ databases">
        <authorList>
            <person name="Mendez C."/>
            <person name="Richter M."/>
            <person name="Ferrer M."/>
            <person name="Sanchez J."/>
        </authorList>
    </citation>
    <scope>NUCLEOTIDE SEQUENCE</scope>
</reference>
<gene>
    <name evidence="2" type="ORF">B1A_10844</name>
</gene>
<accession>T1AP68</accession>
<evidence type="ECO:0000313" key="2">
    <source>
        <dbReference type="EMBL" id="EQD58298.1"/>
    </source>
</evidence>
<name>T1AP68_9ZZZZ</name>
<organism evidence="2">
    <name type="scientific">mine drainage metagenome</name>
    <dbReference type="NCBI Taxonomy" id="410659"/>
    <lineage>
        <taxon>unclassified sequences</taxon>
        <taxon>metagenomes</taxon>
        <taxon>ecological metagenomes</taxon>
    </lineage>
</organism>
<reference evidence="2" key="2">
    <citation type="journal article" date="2014" name="ISME J.">
        <title>Microbial stratification in low pH oxic and suboxic macroscopic growths along an acid mine drainage.</title>
        <authorList>
            <person name="Mendez-Garcia C."/>
            <person name="Mesa V."/>
            <person name="Sprenger R.R."/>
            <person name="Richter M."/>
            <person name="Diez M.S."/>
            <person name="Solano J."/>
            <person name="Bargiela R."/>
            <person name="Golyshina O.V."/>
            <person name="Manteca A."/>
            <person name="Ramos J.L."/>
            <person name="Gallego J.R."/>
            <person name="Llorente I."/>
            <person name="Martins Dos Santos V.A."/>
            <person name="Jensen O.N."/>
            <person name="Pelaez A.I."/>
            <person name="Sanchez J."/>
            <person name="Ferrer M."/>
        </authorList>
    </citation>
    <scope>NUCLEOTIDE SEQUENCE</scope>
</reference>
<proteinExistence type="predicted"/>
<feature type="transmembrane region" description="Helical" evidence="1">
    <location>
        <begin position="88"/>
        <end position="112"/>
    </location>
</feature>
<dbReference type="AlphaFoldDB" id="T1AP68"/>
<keyword evidence="1" id="KW-0472">Membrane</keyword>
<keyword evidence="2" id="KW-0808">Transferase</keyword>
<evidence type="ECO:0000256" key="1">
    <source>
        <dbReference type="SAM" id="Phobius"/>
    </source>
</evidence>
<feature type="transmembrane region" description="Helical" evidence="1">
    <location>
        <begin position="19"/>
        <end position="40"/>
    </location>
</feature>
<feature type="transmembrane region" description="Helical" evidence="1">
    <location>
        <begin position="46"/>
        <end position="68"/>
    </location>
</feature>
<feature type="non-terminal residue" evidence="2">
    <location>
        <position position="1"/>
    </location>
</feature>
<feature type="transmembrane region" description="Helical" evidence="1">
    <location>
        <begin position="118"/>
        <end position="139"/>
    </location>
</feature>
<dbReference type="GO" id="GO:0016740">
    <property type="term" value="F:transferase activity"/>
    <property type="evidence" value="ECO:0007669"/>
    <property type="project" value="UniProtKB-KW"/>
</dbReference>
<keyword evidence="1" id="KW-0812">Transmembrane</keyword>
<comment type="caution">
    <text evidence="2">The sequence shown here is derived from an EMBL/GenBank/DDBJ whole genome shotgun (WGS) entry which is preliminary data.</text>
</comment>
<sequence>PLTVSQVFQQQYIGTDLEIFGSIAFVLSLLTPVIITKIYFNSVKKGIMIFLLNFSLAIVRTKAAFAAILGKNPSLKWSRPEKRRKHDIIFAISNTKTELTMGIVLIALGLMATMQHNLAGGVWLLWYAVLYMLATMFMYKYG</sequence>